<sequence>MNVVASSPEGLEKSLAEEISNLGGFNINTYKRFINFECDFETFYRVHFYSRLAFRFYREIASFNCYDKQSLYAGVRDSFDWLNWLHFDKTFNVQVTGRTSSLSHTHFTALEVKNSITDLQQTVWNKRSNIALDNPDFIIHLHLNNNKAILSLQSSVESLHKRGYRPAIGNAPLKENLASGLINMTQWNGKVPLIDFMCGSGTFLIEAVNQFLGVPINIDQVYLFENWLDFRKDIYLNEKNKAKNKIINYEKLPKIIGCEINKKVFEQANVNISYAGLENYIELINNDFLALQLSCTPGIIICNPPYGKKLGDENELVCLYEQMGIFLKNNFSGWEFWLLSGNPKLTKYLKMKSSLKIPVSNGGIDCRWIKYLIR</sequence>
<dbReference type="AlphaFoldDB" id="A0A0A1ZJ83"/>
<evidence type="ECO:0000313" key="5">
    <source>
        <dbReference type="EMBL" id="KGF88288.1"/>
    </source>
</evidence>
<dbReference type="InterPro" id="IPR004114">
    <property type="entry name" value="THUMP_dom"/>
</dbReference>
<evidence type="ECO:0000313" key="6">
    <source>
        <dbReference type="Proteomes" id="UP000030598"/>
    </source>
</evidence>
<dbReference type="GO" id="GO:0008990">
    <property type="term" value="F:rRNA (guanine-N2-)-methyltransferase activity"/>
    <property type="evidence" value="ECO:0007669"/>
    <property type="project" value="TreeGrafter"/>
</dbReference>
<dbReference type="Pfam" id="PF02926">
    <property type="entry name" value="THUMP"/>
    <property type="match status" value="1"/>
</dbReference>
<dbReference type="Proteomes" id="UP000030598">
    <property type="component" value="Unassembled WGS sequence"/>
</dbReference>
<dbReference type="Gene3D" id="3.30.2130.30">
    <property type="match status" value="1"/>
</dbReference>
<dbReference type="PANTHER" id="PTHR47313:SF1">
    <property type="entry name" value="RIBOSOMAL RNA LARGE SUBUNIT METHYLTRANSFERASE K_L"/>
    <property type="match status" value="1"/>
</dbReference>
<dbReference type="InterPro" id="IPR000241">
    <property type="entry name" value="RlmKL-like_Mtase"/>
</dbReference>
<gene>
    <name evidence="5" type="ORF">EU91_0219</name>
</gene>
<dbReference type="InterPro" id="IPR029063">
    <property type="entry name" value="SAM-dependent_MTases_sf"/>
</dbReference>
<dbReference type="Gene3D" id="3.40.50.150">
    <property type="entry name" value="Vaccinia Virus protein VP39"/>
    <property type="match status" value="1"/>
</dbReference>
<dbReference type="GO" id="GO:0003723">
    <property type="term" value="F:RNA binding"/>
    <property type="evidence" value="ECO:0007669"/>
    <property type="project" value="UniProtKB-UniRule"/>
</dbReference>
<dbReference type="OrthoDB" id="9809404at2"/>
<evidence type="ECO:0000256" key="1">
    <source>
        <dbReference type="ARBA" id="ARBA00022603"/>
    </source>
</evidence>
<dbReference type="SMART" id="SM00981">
    <property type="entry name" value="THUMP"/>
    <property type="match status" value="1"/>
</dbReference>
<evidence type="ECO:0000256" key="2">
    <source>
        <dbReference type="ARBA" id="ARBA00022679"/>
    </source>
</evidence>
<dbReference type="GO" id="GO:0070043">
    <property type="term" value="F:rRNA (guanine-N7-)-methyltransferase activity"/>
    <property type="evidence" value="ECO:0007669"/>
    <property type="project" value="TreeGrafter"/>
</dbReference>
<dbReference type="RefSeq" id="WP_032523839.1">
    <property type="nucleotide sequence ID" value="NZ_CP138934.1"/>
</dbReference>
<reference evidence="6" key="1">
    <citation type="journal article" date="2014" name="Sci. Data">
        <title>Genomes of diverse isolates of the marine cyanobacterium Prochlorococcus.</title>
        <authorList>
            <person name="Biller S."/>
            <person name="Berube P."/>
            <person name="Thompson J."/>
            <person name="Kelly L."/>
            <person name="Roggensack S."/>
            <person name="Awad L."/>
            <person name="Roache-Johnson K."/>
            <person name="Ding H."/>
            <person name="Giovannoni S.J."/>
            <person name="Moore L.R."/>
            <person name="Chisholm S.W."/>
        </authorList>
    </citation>
    <scope>NUCLEOTIDE SEQUENCE [LARGE SCALE GENOMIC DNA]</scope>
    <source>
        <strain evidence="6">GP2</strain>
    </source>
</reference>
<evidence type="ECO:0000256" key="3">
    <source>
        <dbReference type="PROSITE-ProRule" id="PRU00529"/>
    </source>
</evidence>
<dbReference type="SUPFAM" id="SSF53335">
    <property type="entry name" value="S-adenosyl-L-methionine-dependent methyltransferases"/>
    <property type="match status" value="1"/>
</dbReference>
<name>A0A0A1ZJ83_PROMR</name>
<keyword evidence="2" id="KW-0808">Transferase</keyword>
<feature type="domain" description="THUMP" evidence="4">
    <location>
        <begin position="42"/>
        <end position="154"/>
    </location>
</feature>
<dbReference type="EMBL" id="JNAH01000003">
    <property type="protein sequence ID" value="KGF88288.1"/>
    <property type="molecule type" value="Genomic_DNA"/>
</dbReference>
<protein>
    <submittedName>
        <fullName evidence="5">Putative RNA methylase family UPF0020</fullName>
    </submittedName>
</protein>
<dbReference type="PROSITE" id="PS00092">
    <property type="entry name" value="N6_MTASE"/>
    <property type="match status" value="1"/>
</dbReference>
<dbReference type="InterPro" id="IPR002052">
    <property type="entry name" value="DNA_methylase_N6_adenine_CS"/>
</dbReference>
<keyword evidence="1 5" id="KW-0489">Methyltransferase</keyword>
<dbReference type="STRING" id="59925.EU91_0219"/>
<dbReference type="PANTHER" id="PTHR47313">
    <property type="entry name" value="RIBOSOMAL RNA LARGE SUBUNIT METHYLTRANSFERASE K/L"/>
    <property type="match status" value="1"/>
</dbReference>
<dbReference type="Pfam" id="PF22020">
    <property type="entry name" value="RlmL_1st"/>
    <property type="match status" value="1"/>
</dbReference>
<keyword evidence="3" id="KW-0694">RNA-binding</keyword>
<dbReference type="eggNOG" id="COG0116">
    <property type="taxonomic scope" value="Bacteria"/>
</dbReference>
<organism evidence="5 6">
    <name type="scientific">Prochlorococcus marinus str. GP2</name>
    <dbReference type="NCBI Taxonomy" id="59925"/>
    <lineage>
        <taxon>Bacteria</taxon>
        <taxon>Bacillati</taxon>
        <taxon>Cyanobacteriota</taxon>
        <taxon>Cyanophyceae</taxon>
        <taxon>Synechococcales</taxon>
        <taxon>Prochlorococcaceae</taxon>
        <taxon>Prochlorococcus</taxon>
    </lineage>
</organism>
<dbReference type="PROSITE" id="PS51165">
    <property type="entry name" value="THUMP"/>
    <property type="match status" value="1"/>
</dbReference>
<evidence type="ECO:0000259" key="4">
    <source>
        <dbReference type="PROSITE" id="PS51165"/>
    </source>
</evidence>
<accession>A0A0A1ZJ83</accession>
<dbReference type="InterPro" id="IPR054170">
    <property type="entry name" value="RlmL_1st"/>
</dbReference>
<comment type="caution">
    <text evidence="5">The sequence shown here is derived from an EMBL/GenBank/DDBJ whole genome shotgun (WGS) entry which is preliminary data.</text>
</comment>
<dbReference type="Pfam" id="PF01170">
    <property type="entry name" value="UPF0020"/>
    <property type="match status" value="1"/>
</dbReference>
<proteinExistence type="predicted"/>
<dbReference type="CDD" id="cd11715">
    <property type="entry name" value="THUMP_AdoMetMT"/>
    <property type="match status" value="1"/>
</dbReference>